<gene>
    <name evidence="3" type="ORF">FAB82_14625</name>
</gene>
<accession>A0A4S8QIF4</accession>
<feature type="domain" description="Transcription factor zinc-finger" evidence="2">
    <location>
        <begin position="4"/>
        <end position="43"/>
    </location>
</feature>
<dbReference type="OrthoDB" id="9814037at2"/>
<protein>
    <recommendedName>
        <fullName evidence="2">Transcription factor zinc-finger domain-containing protein</fullName>
    </recommendedName>
</protein>
<dbReference type="AlphaFoldDB" id="A0A4S8QIF4"/>
<sequence>MQLTCPKCDALMRRYERNGIVVDQCSACKGVFLDRGELEHLIDTEKWVSGTKPGDSMPEFHEPPSPSSTPDATPEKTLQRRTLMSVLFGD</sequence>
<feature type="region of interest" description="Disordered" evidence="1">
    <location>
        <begin position="48"/>
        <end position="81"/>
    </location>
</feature>
<evidence type="ECO:0000256" key="1">
    <source>
        <dbReference type="SAM" id="MobiDB-lite"/>
    </source>
</evidence>
<comment type="caution">
    <text evidence="3">The sequence shown here is derived from an EMBL/GenBank/DDBJ whole genome shotgun (WGS) entry which is preliminary data.</text>
</comment>
<keyword evidence="4" id="KW-1185">Reference proteome</keyword>
<proteinExistence type="predicted"/>
<dbReference type="Proteomes" id="UP000308760">
    <property type="component" value="Unassembled WGS sequence"/>
</dbReference>
<name>A0A4S8QIF4_9ACTN</name>
<evidence type="ECO:0000313" key="4">
    <source>
        <dbReference type="Proteomes" id="UP000308760"/>
    </source>
</evidence>
<dbReference type="Pfam" id="PF13453">
    <property type="entry name" value="Zn_ribbon_TFIIB"/>
    <property type="match status" value="1"/>
</dbReference>
<evidence type="ECO:0000259" key="2">
    <source>
        <dbReference type="Pfam" id="PF13453"/>
    </source>
</evidence>
<dbReference type="EMBL" id="STGY01000056">
    <property type="protein sequence ID" value="THV40504.1"/>
    <property type="molecule type" value="Genomic_DNA"/>
</dbReference>
<reference evidence="4" key="1">
    <citation type="submission" date="2019-04" db="EMBL/GenBank/DDBJ databases">
        <title>Nocardioides xinjiangensis sp. nov.</title>
        <authorList>
            <person name="Liu S."/>
        </authorList>
    </citation>
    <scope>NUCLEOTIDE SEQUENCE [LARGE SCALE GENOMIC DNA]</scope>
    <source>
        <strain evidence="4">18</strain>
    </source>
</reference>
<dbReference type="InterPro" id="IPR027392">
    <property type="entry name" value="TF_Znf"/>
</dbReference>
<dbReference type="RefSeq" id="WP_136535279.1">
    <property type="nucleotide sequence ID" value="NZ_STGY01000056.1"/>
</dbReference>
<reference evidence="3 4" key="2">
    <citation type="submission" date="2019-05" db="EMBL/GenBank/DDBJ databases">
        <title>Glycomyces buryatensis sp. nov.</title>
        <authorList>
            <person name="Nikitina E."/>
        </authorList>
    </citation>
    <scope>NUCLEOTIDE SEQUENCE [LARGE SCALE GENOMIC DNA]</scope>
    <source>
        <strain evidence="3 4">18</strain>
    </source>
</reference>
<evidence type="ECO:0000313" key="3">
    <source>
        <dbReference type="EMBL" id="THV40504.1"/>
    </source>
</evidence>
<organism evidence="3 4">
    <name type="scientific">Glycomyces buryatensis</name>
    <dbReference type="NCBI Taxonomy" id="2570927"/>
    <lineage>
        <taxon>Bacteria</taxon>
        <taxon>Bacillati</taxon>
        <taxon>Actinomycetota</taxon>
        <taxon>Actinomycetes</taxon>
        <taxon>Glycomycetales</taxon>
        <taxon>Glycomycetaceae</taxon>
        <taxon>Glycomyces</taxon>
    </lineage>
</organism>